<proteinExistence type="predicted"/>
<name>A0A914YFJ1_9BILA</name>
<dbReference type="AlphaFoldDB" id="A0A914YFJ1"/>
<organism evidence="1 2">
    <name type="scientific">Panagrolaimus superbus</name>
    <dbReference type="NCBI Taxonomy" id="310955"/>
    <lineage>
        <taxon>Eukaryota</taxon>
        <taxon>Metazoa</taxon>
        <taxon>Ecdysozoa</taxon>
        <taxon>Nematoda</taxon>
        <taxon>Chromadorea</taxon>
        <taxon>Rhabditida</taxon>
        <taxon>Tylenchina</taxon>
        <taxon>Panagrolaimomorpha</taxon>
        <taxon>Panagrolaimoidea</taxon>
        <taxon>Panagrolaimidae</taxon>
        <taxon>Panagrolaimus</taxon>
    </lineage>
</organism>
<sequence length="129" mass="14802">MVSYFKDAIKCVRIVVNRYAKSNIVELDIGIISALVLINQILKIESNNVEAQQFKANLINEYHSYLANRFGTELGIQRFTETLFMMNDTAELCHEIREGLTIFSVFSSEDNTEILSIYSSKSKLLNKRN</sequence>
<evidence type="ECO:0000313" key="1">
    <source>
        <dbReference type="Proteomes" id="UP000887577"/>
    </source>
</evidence>
<dbReference type="WBParaSite" id="PSU_v2.g18084.t1">
    <property type="protein sequence ID" value="PSU_v2.g18084.t1"/>
    <property type="gene ID" value="PSU_v2.g18084"/>
</dbReference>
<dbReference type="Proteomes" id="UP000887577">
    <property type="component" value="Unplaced"/>
</dbReference>
<protein>
    <submittedName>
        <fullName evidence="2">Uncharacterized protein</fullName>
    </submittedName>
</protein>
<accession>A0A914YFJ1</accession>
<keyword evidence="1" id="KW-1185">Reference proteome</keyword>
<reference evidence="2" key="1">
    <citation type="submission" date="2022-11" db="UniProtKB">
        <authorList>
            <consortium name="WormBaseParasite"/>
        </authorList>
    </citation>
    <scope>IDENTIFICATION</scope>
</reference>
<evidence type="ECO:0000313" key="2">
    <source>
        <dbReference type="WBParaSite" id="PSU_v2.g18084.t1"/>
    </source>
</evidence>